<dbReference type="EMBL" id="CAKASE010000061">
    <property type="protein sequence ID" value="CAG9568480.1"/>
    <property type="molecule type" value="Genomic_DNA"/>
</dbReference>
<dbReference type="OrthoDB" id="7484440at2759"/>
<comment type="caution">
    <text evidence="3">The sequence shown here is derived from an EMBL/GenBank/DDBJ whole genome shotgun (WGS) entry which is preliminary data.</text>
</comment>
<evidence type="ECO:0000313" key="3">
    <source>
        <dbReference type="EMBL" id="CAG9568480.1"/>
    </source>
</evidence>
<protein>
    <submittedName>
        <fullName evidence="3">(African queen) hypothetical protein</fullName>
    </submittedName>
</protein>
<feature type="compositionally biased region" description="Low complexity" evidence="1">
    <location>
        <begin position="121"/>
        <end position="143"/>
    </location>
</feature>
<evidence type="ECO:0000256" key="2">
    <source>
        <dbReference type="SAM" id="Phobius"/>
    </source>
</evidence>
<feature type="region of interest" description="Disordered" evidence="1">
    <location>
        <begin position="52"/>
        <end position="172"/>
    </location>
</feature>
<keyword evidence="2" id="KW-0472">Membrane</keyword>
<sequence length="172" mass="18619">MGTAYGARPPSNTAYFVALAGVLSLLLLLCCYFIYFCIRRVKGDISSRVKELSQQPLPSPVKSVRPPPPTSPPCTSPARSFKSPTHYPVQPSVRESATAMARLCQLPPSQTDTVHPKSPRTPRTPGTPNIPGTPRTNRTPNTPQVLPPPRILKSPKHLAPSTPPQNETVQAP</sequence>
<reference evidence="3" key="1">
    <citation type="submission" date="2021-09" db="EMBL/GenBank/DDBJ databases">
        <authorList>
            <person name="Martin H S."/>
        </authorList>
    </citation>
    <scope>NUCLEOTIDE SEQUENCE</scope>
</reference>
<proteinExistence type="predicted"/>
<evidence type="ECO:0000256" key="1">
    <source>
        <dbReference type="SAM" id="MobiDB-lite"/>
    </source>
</evidence>
<evidence type="ECO:0000313" key="4">
    <source>
        <dbReference type="Proteomes" id="UP000789524"/>
    </source>
</evidence>
<gene>
    <name evidence="3" type="ORF">DCHRY22_LOCUS8358</name>
</gene>
<keyword evidence="2" id="KW-0812">Transmembrane</keyword>
<feature type="compositionally biased region" description="Pro residues" evidence="1">
    <location>
        <begin position="65"/>
        <end position="75"/>
    </location>
</feature>
<organism evidence="3 4">
    <name type="scientific">Danaus chrysippus</name>
    <name type="common">African queen</name>
    <dbReference type="NCBI Taxonomy" id="151541"/>
    <lineage>
        <taxon>Eukaryota</taxon>
        <taxon>Metazoa</taxon>
        <taxon>Ecdysozoa</taxon>
        <taxon>Arthropoda</taxon>
        <taxon>Hexapoda</taxon>
        <taxon>Insecta</taxon>
        <taxon>Pterygota</taxon>
        <taxon>Neoptera</taxon>
        <taxon>Endopterygota</taxon>
        <taxon>Lepidoptera</taxon>
        <taxon>Glossata</taxon>
        <taxon>Ditrysia</taxon>
        <taxon>Papilionoidea</taxon>
        <taxon>Nymphalidae</taxon>
        <taxon>Danainae</taxon>
        <taxon>Danaini</taxon>
        <taxon>Danaina</taxon>
        <taxon>Danaus</taxon>
        <taxon>Anosia</taxon>
    </lineage>
</organism>
<name>A0A8J2W525_9NEOP</name>
<dbReference type="AlphaFoldDB" id="A0A8J2W525"/>
<feature type="transmembrane region" description="Helical" evidence="2">
    <location>
        <begin position="15"/>
        <end position="38"/>
    </location>
</feature>
<accession>A0A8J2W525</accession>
<dbReference type="Proteomes" id="UP000789524">
    <property type="component" value="Unassembled WGS sequence"/>
</dbReference>
<keyword evidence="4" id="KW-1185">Reference proteome</keyword>
<keyword evidence="2" id="KW-1133">Transmembrane helix</keyword>